<sequence length="396" mass="43512">MNSSSKKVMLQHGTTYAENQVIKNSYIKIDDGRITEIGPTNDLSDSSDYQIINIPDGFSIIPGMIDIHIHGANGADTMDATQEALDIMSSTLPREGTTSFLATTMTEDPSAIANALRNAGEYIDSFQSEGNAEILGIHLEGPFIHKDKAGAQPIHHILDPNLETFKLWKELSNNHIKLVTLAPELPGGGEVLQHLKNQGIIGSIAHSQATYDQVLEAIENGLNHVTHLFNQMTGLHHRDPGIVGAAFLRNELMVEIIVDGIHVRPEIVDLAFNQITDERMILITDSMRAKWLKNGVYDLGGQMVTVKDDHALLDENTLAGSVLKMKDAFKNIQEYAGCDIKSAIKMASENPAKHLKVFDRKGSISIGKDADIVVLDDQMDVFMTMCKGKIAYSKQM</sequence>
<keyword evidence="4 5" id="KW-0119">Carbohydrate metabolism</keyword>
<dbReference type="SUPFAM" id="SSF51338">
    <property type="entry name" value="Composite domain of metallo-dependent hydrolases"/>
    <property type="match status" value="1"/>
</dbReference>
<dbReference type="CDD" id="cd00854">
    <property type="entry name" value="NagA"/>
    <property type="match status" value="1"/>
</dbReference>
<name>A0ABZ2MTD0_9BACI</name>
<dbReference type="PANTHER" id="PTHR11113:SF14">
    <property type="entry name" value="N-ACETYLGLUCOSAMINE-6-PHOSPHATE DEACETYLASE"/>
    <property type="match status" value="1"/>
</dbReference>
<feature type="domain" description="Amidohydrolase-related" evidence="6">
    <location>
        <begin position="60"/>
        <end position="390"/>
    </location>
</feature>
<dbReference type="Gene3D" id="3.20.20.140">
    <property type="entry name" value="Metal-dependent hydrolases"/>
    <property type="match status" value="1"/>
</dbReference>
<keyword evidence="2" id="KW-0479">Metal-binding</keyword>
<dbReference type="Gene3D" id="2.30.40.10">
    <property type="entry name" value="Urease, subunit C, domain 1"/>
    <property type="match status" value="1"/>
</dbReference>
<dbReference type="InterPro" id="IPR011059">
    <property type="entry name" value="Metal-dep_hydrolase_composite"/>
</dbReference>
<dbReference type="InterPro" id="IPR003764">
    <property type="entry name" value="GlcNAc_6-P_deAcase"/>
</dbReference>
<evidence type="ECO:0000256" key="5">
    <source>
        <dbReference type="PIRNR" id="PIRNR038994"/>
    </source>
</evidence>
<keyword evidence="3 5" id="KW-0378">Hydrolase</keyword>
<evidence type="ECO:0000256" key="2">
    <source>
        <dbReference type="ARBA" id="ARBA00022723"/>
    </source>
</evidence>
<dbReference type="PIRSF" id="PIRSF038994">
    <property type="entry name" value="NagA"/>
    <property type="match status" value="1"/>
</dbReference>
<dbReference type="GO" id="GO:0008448">
    <property type="term" value="F:N-acetylglucosamine-6-phosphate deacetylase activity"/>
    <property type="evidence" value="ECO:0007669"/>
    <property type="project" value="UniProtKB-EC"/>
</dbReference>
<keyword evidence="8" id="KW-1185">Reference proteome</keyword>
<proteinExistence type="inferred from homology"/>
<dbReference type="Proteomes" id="UP001368328">
    <property type="component" value="Chromosome"/>
</dbReference>
<evidence type="ECO:0000256" key="1">
    <source>
        <dbReference type="ARBA" id="ARBA00010716"/>
    </source>
</evidence>
<dbReference type="InterPro" id="IPR006680">
    <property type="entry name" value="Amidohydro-rel"/>
</dbReference>
<evidence type="ECO:0000313" key="7">
    <source>
        <dbReference type="EMBL" id="WXB88659.1"/>
    </source>
</evidence>
<evidence type="ECO:0000256" key="3">
    <source>
        <dbReference type="ARBA" id="ARBA00022801"/>
    </source>
</evidence>
<dbReference type="RefSeq" id="WP_338787454.1">
    <property type="nucleotide sequence ID" value="NZ_CP147403.1"/>
</dbReference>
<accession>A0ABZ2MTD0</accession>
<dbReference type="InterPro" id="IPR032466">
    <property type="entry name" value="Metal_Hydrolase"/>
</dbReference>
<dbReference type="EMBL" id="CP147403">
    <property type="protein sequence ID" value="WXB88659.1"/>
    <property type="molecule type" value="Genomic_DNA"/>
</dbReference>
<dbReference type="PANTHER" id="PTHR11113">
    <property type="entry name" value="N-ACETYLGLUCOSAMINE-6-PHOSPHATE DEACETYLASE"/>
    <property type="match status" value="1"/>
</dbReference>
<gene>
    <name evidence="7" type="primary">nagA</name>
    <name evidence="7" type="ORF">WCV66_26300</name>
</gene>
<reference evidence="7 8" key="1">
    <citation type="submission" date="2024-02" db="EMBL/GenBank/DDBJ databases">
        <title>Seven novel Bacillus-like species.</title>
        <authorList>
            <person name="Liu G."/>
        </authorList>
    </citation>
    <scope>NUCLEOTIDE SEQUENCE [LARGE SCALE GENOMIC DNA]</scope>
    <source>
        <strain evidence="7 8">FJAT-53654</strain>
    </source>
</reference>
<evidence type="ECO:0000259" key="6">
    <source>
        <dbReference type="Pfam" id="PF01979"/>
    </source>
</evidence>
<dbReference type="EC" id="3.5.1.25" evidence="7"/>
<dbReference type="NCBIfam" id="TIGR00221">
    <property type="entry name" value="nagA"/>
    <property type="match status" value="1"/>
</dbReference>
<protein>
    <submittedName>
        <fullName evidence="7">N-acetylglucosamine-6-phosphate deacetylase</fullName>
        <ecNumber evidence="7">3.5.1.25</ecNumber>
    </submittedName>
</protein>
<dbReference type="Pfam" id="PF01979">
    <property type="entry name" value="Amidohydro_1"/>
    <property type="match status" value="1"/>
</dbReference>
<comment type="similarity">
    <text evidence="1 5">Belongs to the metallo-dependent hydrolases superfamily. NagA family.</text>
</comment>
<evidence type="ECO:0000313" key="8">
    <source>
        <dbReference type="Proteomes" id="UP001368328"/>
    </source>
</evidence>
<evidence type="ECO:0000256" key="4">
    <source>
        <dbReference type="ARBA" id="ARBA00023277"/>
    </source>
</evidence>
<organism evidence="7 8">
    <name type="scientific">Metabacillus rhizosphaerae</name>
    <dbReference type="NCBI Taxonomy" id="3117747"/>
    <lineage>
        <taxon>Bacteria</taxon>
        <taxon>Bacillati</taxon>
        <taxon>Bacillota</taxon>
        <taxon>Bacilli</taxon>
        <taxon>Bacillales</taxon>
        <taxon>Bacillaceae</taxon>
        <taxon>Metabacillus</taxon>
    </lineage>
</organism>
<dbReference type="SUPFAM" id="SSF51556">
    <property type="entry name" value="Metallo-dependent hydrolases"/>
    <property type="match status" value="1"/>
</dbReference>